<feature type="region of interest" description="Disordered" evidence="1">
    <location>
        <begin position="59"/>
        <end position="104"/>
    </location>
</feature>
<reference evidence="3" key="1">
    <citation type="journal article" date="2017" name="Front. Plant Sci.">
        <title>Climate Clever Clovers: New Paradigm to Reduce the Environmental Footprint of Ruminants by Breeding Low Methanogenic Forages Utilizing Haplotype Variation.</title>
        <authorList>
            <person name="Kaur P."/>
            <person name="Appels R."/>
            <person name="Bayer P.E."/>
            <person name="Keeble-Gagnere G."/>
            <person name="Wang J."/>
            <person name="Hirakawa H."/>
            <person name="Shirasawa K."/>
            <person name="Vercoe P."/>
            <person name="Stefanova K."/>
            <person name="Durmic Z."/>
            <person name="Nichols P."/>
            <person name="Revell C."/>
            <person name="Isobe S.N."/>
            <person name="Edwards D."/>
            <person name="Erskine W."/>
        </authorList>
    </citation>
    <scope>NUCLEOTIDE SEQUENCE [LARGE SCALE GENOMIC DNA]</scope>
    <source>
        <strain evidence="3">cv. Daliak</strain>
    </source>
</reference>
<evidence type="ECO:0000256" key="1">
    <source>
        <dbReference type="SAM" id="MobiDB-lite"/>
    </source>
</evidence>
<dbReference type="PANTHER" id="PTHR35099:SF10">
    <property type="entry name" value="BZIP DOMAIN-CONTAINING PROTEIN"/>
    <property type="match status" value="1"/>
</dbReference>
<name>A0A2Z6NSP6_TRISU</name>
<organism evidence="2 3">
    <name type="scientific">Trifolium subterraneum</name>
    <name type="common">Subterranean clover</name>
    <dbReference type="NCBI Taxonomy" id="3900"/>
    <lineage>
        <taxon>Eukaryota</taxon>
        <taxon>Viridiplantae</taxon>
        <taxon>Streptophyta</taxon>
        <taxon>Embryophyta</taxon>
        <taxon>Tracheophyta</taxon>
        <taxon>Spermatophyta</taxon>
        <taxon>Magnoliopsida</taxon>
        <taxon>eudicotyledons</taxon>
        <taxon>Gunneridae</taxon>
        <taxon>Pentapetalae</taxon>
        <taxon>rosids</taxon>
        <taxon>fabids</taxon>
        <taxon>Fabales</taxon>
        <taxon>Fabaceae</taxon>
        <taxon>Papilionoideae</taxon>
        <taxon>50 kb inversion clade</taxon>
        <taxon>NPAAA clade</taxon>
        <taxon>Hologalegina</taxon>
        <taxon>IRL clade</taxon>
        <taxon>Trifolieae</taxon>
        <taxon>Trifolium</taxon>
    </lineage>
</organism>
<proteinExistence type="predicted"/>
<evidence type="ECO:0000313" key="2">
    <source>
        <dbReference type="EMBL" id="GAU38895.1"/>
    </source>
</evidence>
<dbReference type="EMBL" id="DF973735">
    <property type="protein sequence ID" value="GAU38895.1"/>
    <property type="molecule type" value="Genomic_DNA"/>
</dbReference>
<dbReference type="PANTHER" id="PTHR35099">
    <property type="entry name" value="OS02G0182700 PROTEIN"/>
    <property type="match status" value="1"/>
</dbReference>
<feature type="compositionally biased region" description="Low complexity" evidence="1">
    <location>
        <begin position="32"/>
        <end position="43"/>
    </location>
</feature>
<keyword evidence="3" id="KW-1185">Reference proteome</keyword>
<sequence>MYEFNDDNWVETAMEDDTIVASFLLTLNKNTSSPSPSPSSSSSTLYPPFNVHWTICQRRSKSRSHTVKIKTESRRASPTTPLSWSPATSGSGAAATTDGNEESS</sequence>
<protein>
    <submittedName>
        <fullName evidence="2">Uncharacterized protein</fullName>
    </submittedName>
</protein>
<feature type="non-terminal residue" evidence="2">
    <location>
        <position position="104"/>
    </location>
</feature>
<feature type="compositionally biased region" description="Basic residues" evidence="1">
    <location>
        <begin position="59"/>
        <end position="68"/>
    </location>
</feature>
<dbReference type="AlphaFoldDB" id="A0A2Z6NSP6"/>
<feature type="region of interest" description="Disordered" evidence="1">
    <location>
        <begin position="28"/>
        <end position="47"/>
    </location>
</feature>
<feature type="compositionally biased region" description="Low complexity" evidence="1">
    <location>
        <begin position="85"/>
        <end position="98"/>
    </location>
</feature>
<gene>
    <name evidence="2" type="ORF">TSUD_67570</name>
</gene>
<dbReference type="Proteomes" id="UP000242715">
    <property type="component" value="Unassembled WGS sequence"/>
</dbReference>
<dbReference type="OrthoDB" id="1434219at2759"/>
<accession>A0A2Z6NSP6</accession>
<evidence type="ECO:0000313" key="3">
    <source>
        <dbReference type="Proteomes" id="UP000242715"/>
    </source>
</evidence>